<evidence type="ECO:0000256" key="1">
    <source>
        <dbReference type="ARBA" id="ARBA00023098"/>
    </source>
</evidence>
<dbReference type="EMBL" id="FOVL01000017">
    <property type="protein sequence ID" value="SFN79366.1"/>
    <property type="molecule type" value="Genomic_DNA"/>
</dbReference>
<dbReference type="STRING" id="287099.SAMN05660413_02607"/>
<keyword evidence="1 2" id="KW-0443">Lipid metabolism</keyword>
<dbReference type="Proteomes" id="UP000199153">
    <property type="component" value="Unassembled WGS sequence"/>
</dbReference>
<evidence type="ECO:0000256" key="2">
    <source>
        <dbReference type="PROSITE-ProRule" id="PRU01161"/>
    </source>
</evidence>
<dbReference type="Pfam" id="PF01734">
    <property type="entry name" value="Patatin"/>
    <property type="match status" value="1"/>
</dbReference>
<feature type="short sequence motif" description="GXGXXG" evidence="2">
    <location>
        <begin position="46"/>
        <end position="51"/>
    </location>
</feature>
<gene>
    <name evidence="4" type="ORF">SAMN05660413_02607</name>
</gene>
<reference evidence="4 5" key="1">
    <citation type="submission" date="2016-10" db="EMBL/GenBank/DDBJ databases">
        <authorList>
            <person name="de Groot N.N."/>
        </authorList>
    </citation>
    <scope>NUCLEOTIDE SEQUENCE [LARGE SCALE GENOMIC DNA]</scope>
    <source>
        <strain evidence="4 5">DSM 17794</strain>
    </source>
</reference>
<sequence>MANRFIENSRVQDLKLQAQEIKKSGKFFSDVVDDQGNQYVDLVQEGGGVLGIALVGYTYILENAGIRFYSLAGTSAGSINTILMAGIGKPGEPTAEKIIEIIGEKNFFDFVDGASGIKKLIQKKIENRGSIFWNVIWNASKIFKLLKYKLGINPGDHFEEWLTQSLEKYGIHNFSDLDSRRTQIPKLKNLRNSDYEFKKPGLAIITSEISTHSKVEFPKMRELYWADTENLQPAKFVRASMSIPFFFYPFTVKNIPNAGENKVVKWEEHVSYSGPVPQEVRFVDGGMLSNFPINTFHIPHGIPSRPTFGVRLSTFRESYSTTDNTFGYCGAMISTMRQIHDYDFILKNPDYKKLICRIDADEEYNWLNFGMSDERQLELFILGAQKALEFLESFDWEAYKKIRAKP</sequence>
<feature type="short sequence motif" description="GXSXG" evidence="2">
    <location>
        <begin position="73"/>
        <end position="77"/>
    </location>
</feature>
<dbReference type="AlphaFoldDB" id="A0A1I5BX92"/>
<keyword evidence="2" id="KW-0378">Hydrolase</keyword>
<dbReference type="GO" id="GO:0016042">
    <property type="term" value="P:lipid catabolic process"/>
    <property type="evidence" value="ECO:0007669"/>
    <property type="project" value="UniProtKB-UniRule"/>
</dbReference>
<dbReference type="PROSITE" id="PS51635">
    <property type="entry name" value="PNPLA"/>
    <property type="match status" value="1"/>
</dbReference>
<dbReference type="InterPro" id="IPR052580">
    <property type="entry name" value="Lipid_Hydrolase"/>
</dbReference>
<dbReference type="InterPro" id="IPR002641">
    <property type="entry name" value="PNPLA_dom"/>
</dbReference>
<dbReference type="Gene3D" id="3.40.1090.10">
    <property type="entry name" value="Cytosolic phospholipase A2 catalytic domain"/>
    <property type="match status" value="1"/>
</dbReference>
<dbReference type="InterPro" id="IPR016035">
    <property type="entry name" value="Acyl_Trfase/lysoPLipase"/>
</dbReference>
<dbReference type="GO" id="GO:0016787">
    <property type="term" value="F:hydrolase activity"/>
    <property type="evidence" value="ECO:0007669"/>
    <property type="project" value="UniProtKB-UniRule"/>
</dbReference>
<keyword evidence="2" id="KW-0442">Lipid degradation</keyword>
<feature type="short sequence motif" description="DGA/G" evidence="2">
    <location>
        <begin position="284"/>
        <end position="286"/>
    </location>
</feature>
<dbReference type="OrthoDB" id="9770965at2"/>
<dbReference type="RefSeq" id="WP_093410459.1">
    <property type="nucleotide sequence ID" value="NZ_FOVL01000017.1"/>
</dbReference>
<evidence type="ECO:0000259" key="3">
    <source>
        <dbReference type="PROSITE" id="PS51635"/>
    </source>
</evidence>
<dbReference type="SUPFAM" id="SSF52151">
    <property type="entry name" value="FabD/lysophospholipase-like"/>
    <property type="match status" value="1"/>
</dbReference>
<accession>A0A1I5BX92</accession>
<dbReference type="PANTHER" id="PTHR46394:SF1">
    <property type="entry name" value="PNPLA DOMAIN-CONTAINING PROTEIN"/>
    <property type="match status" value="1"/>
</dbReference>
<feature type="active site" description="Nucleophile" evidence="2">
    <location>
        <position position="75"/>
    </location>
</feature>
<feature type="domain" description="PNPLA" evidence="3">
    <location>
        <begin position="42"/>
        <end position="297"/>
    </location>
</feature>
<evidence type="ECO:0000313" key="5">
    <source>
        <dbReference type="Proteomes" id="UP000199153"/>
    </source>
</evidence>
<name>A0A1I5BX92_9FLAO</name>
<dbReference type="PANTHER" id="PTHR46394">
    <property type="entry name" value="ANNEXIN"/>
    <property type="match status" value="1"/>
</dbReference>
<keyword evidence="5" id="KW-1185">Reference proteome</keyword>
<protein>
    <submittedName>
        <fullName evidence="4">NTE family protein</fullName>
    </submittedName>
</protein>
<feature type="active site" description="Proton acceptor" evidence="2">
    <location>
        <position position="284"/>
    </location>
</feature>
<organism evidence="4 5">
    <name type="scientific">Salegentibacter flavus</name>
    <dbReference type="NCBI Taxonomy" id="287099"/>
    <lineage>
        <taxon>Bacteria</taxon>
        <taxon>Pseudomonadati</taxon>
        <taxon>Bacteroidota</taxon>
        <taxon>Flavobacteriia</taxon>
        <taxon>Flavobacteriales</taxon>
        <taxon>Flavobacteriaceae</taxon>
        <taxon>Salegentibacter</taxon>
    </lineage>
</organism>
<proteinExistence type="predicted"/>
<evidence type="ECO:0000313" key="4">
    <source>
        <dbReference type="EMBL" id="SFN79366.1"/>
    </source>
</evidence>